<dbReference type="STRING" id="1797716.A3D07_03370"/>
<evidence type="ECO:0000313" key="3">
    <source>
        <dbReference type="Proteomes" id="UP000177124"/>
    </source>
</evidence>
<gene>
    <name evidence="2" type="ORF">A3D07_03370</name>
</gene>
<dbReference type="Gene3D" id="3.40.50.1010">
    <property type="entry name" value="5'-nuclease"/>
    <property type="match status" value="1"/>
</dbReference>
<reference evidence="2 3" key="1">
    <citation type="journal article" date="2016" name="Nat. Commun.">
        <title>Thousands of microbial genomes shed light on interconnected biogeochemical processes in an aquifer system.</title>
        <authorList>
            <person name="Anantharaman K."/>
            <person name="Brown C.T."/>
            <person name="Hug L.A."/>
            <person name="Sharon I."/>
            <person name="Castelle C.J."/>
            <person name="Probst A.J."/>
            <person name="Thomas B.C."/>
            <person name="Singh A."/>
            <person name="Wilkins M.J."/>
            <person name="Karaoz U."/>
            <person name="Brodie E.L."/>
            <person name="Williams K.H."/>
            <person name="Hubbard S.S."/>
            <person name="Banfield J.F."/>
        </authorList>
    </citation>
    <scope>NUCLEOTIDE SEQUENCE [LARGE SCALE GENOMIC DNA]</scope>
</reference>
<evidence type="ECO:0000259" key="1">
    <source>
        <dbReference type="Pfam" id="PF01850"/>
    </source>
</evidence>
<organism evidence="2 3">
    <name type="scientific">Candidatus Curtissbacteria bacterium RIFCSPHIGHO2_02_FULL_42_15</name>
    <dbReference type="NCBI Taxonomy" id="1797716"/>
    <lineage>
        <taxon>Bacteria</taxon>
        <taxon>Candidatus Curtissiibacteriota</taxon>
    </lineage>
</organism>
<sequence length="132" mass="15461">MRTVAIDTNVLLTFRLKRGKEFAIINKHFGECSEGKIKIYIPLPVLLETEWVLRSFYRQQKDKIVSFFEELLALENLSVPNKPEVQLVVNLYKHSKGVSFTDSLIVTQIRNQKVDEFLTFDNRLSRLYQTLP</sequence>
<evidence type="ECO:0000313" key="2">
    <source>
        <dbReference type="EMBL" id="OGD89816.1"/>
    </source>
</evidence>
<dbReference type="InterPro" id="IPR029060">
    <property type="entry name" value="PIN-like_dom_sf"/>
</dbReference>
<proteinExistence type="predicted"/>
<dbReference type="Proteomes" id="UP000177124">
    <property type="component" value="Unassembled WGS sequence"/>
</dbReference>
<protein>
    <recommendedName>
        <fullName evidence="1">PIN domain-containing protein</fullName>
    </recommendedName>
</protein>
<accession>A0A1F5GD99</accession>
<dbReference type="SUPFAM" id="SSF88723">
    <property type="entry name" value="PIN domain-like"/>
    <property type="match status" value="1"/>
</dbReference>
<dbReference type="InterPro" id="IPR002716">
    <property type="entry name" value="PIN_dom"/>
</dbReference>
<dbReference type="PANTHER" id="PTHR39664">
    <property type="match status" value="1"/>
</dbReference>
<dbReference type="Pfam" id="PF01850">
    <property type="entry name" value="PIN"/>
    <property type="match status" value="1"/>
</dbReference>
<name>A0A1F5GD99_9BACT</name>
<dbReference type="AlphaFoldDB" id="A0A1F5GD99"/>
<feature type="domain" description="PIN" evidence="1">
    <location>
        <begin position="5"/>
        <end position="127"/>
    </location>
</feature>
<comment type="caution">
    <text evidence="2">The sequence shown here is derived from an EMBL/GenBank/DDBJ whole genome shotgun (WGS) entry which is preliminary data.</text>
</comment>
<dbReference type="PANTHER" id="PTHR39664:SF2">
    <property type="entry name" value="NUCLEIC ACID-BINDING PROTEIN, CONTAINING PIN DOMAIN-RELATED"/>
    <property type="match status" value="1"/>
</dbReference>
<dbReference type="EMBL" id="MFBF01000063">
    <property type="protein sequence ID" value="OGD89816.1"/>
    <property type="molecule type" value="Genomic_DNA"/>
</dbReference>